<dbReference type="OrthoDB" id="9799841at2"/>
<comment type="caution">
    <text evidence="4">The sequence shown here is derived from an EMBL/GenBank/DDBJ whole genome shotgun (WGS) entry which is preliminary data.</text>
</comment>
<evidence type="ECO:0000313" key="5">
    <source>
        <dbReference type="Proteomes" id="UP000331127"/>
    </source>
</evidence>
<dbReference type="Pfam" id="PF01361">
    <property type="entry name" value="Tautomerase"/>
    <property type="match status" value="1"/>
</dbReference>
<organism evidence="4 5">
    <name type="scientific">Acrocarpospora macrocephala</name>
    <dbReference type="NCBI Taxonomy" id="150177"/>
    <lineage>
        <taxon>Bacteria</taxon>
        <taxon>Bacillati</taxon>
        <taxon>Actinomycetota</taxon>
        <taxon>Actinomycetes</taxon>
        <taxon>Streptosporangiales</taxon>
        <taxon>Streptosporangiaceae</taxon>
        <taxon>Acrocarpospora</taxon>
    </lineage>
</organism>
<feature type="domain" description="4-oxalocrotonate tautomerase-like" evidence="3">
    <location>
        <begin position="2"/>
        <end position="62"/>
    </location>
</feature>
<dbReference type="RefSeq" id="WP_155359329.1">
    <property type="nucleotide sequence ID" value="NZ_BAAAHL010000062.1"/>
</dbReference>
<dbReference type="PANTHER" id="PTHR35530">
    <property type="entry name" value="TAUTOMERASE-RELATED"/>
    <property type="match status" value="1"/>
</dbReference>
<sequence length="71" mass="7546">MPLINVKVIEGVFDDSQKAEIVKSLTEAMVSIEGENMRSVTWVVIEDVKSGDWGIGGQPLTTADVKALAAG</sequence>
<dbReference type="Proteomes" id="UP000331127">
    <property type="component" value="Unassembled WGS sequence"/>
</dbReference>
<dbReference type="PANTHER" id="PTHR35530:SF1">
    <property type="entry name" value="2-HYDROXYMUCONATE TAUTOMERASE"/>
    <property type="match status" value="1"/>
</dbReference>
<dbReference type="SUPFAM" id="SSF55331">
    <property type="entry name" value="Tautomerase/MIF"/>
    <property type="match status" value="1"/>
</dbReference>
<comment type="similarity">
    <text evidence="1">Belongs to the 4-oxalocrotonate tautomerase family.</text>
</comment>
<dbReference type="AlphaFoldDB" id="A0A5M3WXE0"/>
<dbReference type="InterPro" id="IPR004370">
    <property type="entry name" value="4-OT-like_dom"/>
</dbReference>
<dbReference type="GO" id="GO:0016853">
    <property type="term" value="F:isomerase activity"/>
    <property type="evidence" value="ECO:0007669"/>
    <property type="project" value="UniProtKB-KW"/>
</dbReference>
<reference evidence="4 5" key="1">
    <citation type="submission" date="2019-10" db="EMBL/GenBank/DDBJ databases">
        <title>Whole genome shotgun sequence of Acrocarpospora macrocephala NBRC 16266.</title>
        <authorList>
            <person name="Ichikawa N."/>
            <person name="Kimura A."/>
            <person name="Kitahashi Y."/>
            <person name="Komaki H."/>
            <person name="Oguchi A."/>
        </authorList>
    </citation>
    <scope>NUCLEOTIDE SEQUENCE [LARGE SCALE GENOMIC DNA]</scope>
    <source>
        <strain evidence="4 5">NBRC 16266</strain>
    </source>
</reference>
<evidence type="ECO:0000313" key="4">
    <source>
        <dbReference type="EMBL" id="GES14137.1"/>
    </source>
</evidence>
<proteinExistence type="inferred from homology"/>
<gene>
    <name evidence="4" type="ORF">Amac_077340</name>
</gene>
<name>A0A5M3WXE0_9ACTN</name>
<dbReference type="Gene3D" id="3.30.429.10">
    <property type="entry name" value="Macrophage Migration Inhibitory Factor"/>
    <property type="match status" value="1"/>
</dbReference>
<accession>A0A5M3WXE0</accession>
<dbReference type="InterPro" id="IPR014347">
    <property type="entry name" value="Tautomerase/MIF_sf"/>
</dbReference>
<protein>
    <submittedName>
        <fullName evidence="4">4-oxalocrotonate tautomerase</fullName>
    </submittedName>
</protein>
<evidence type="ECO:0000256" key="2">
    <source>
        <dbReference type="ARBA" id="ARBA00023235"/>
    </source>
</evidence>
<evidence type="ECO:0000259" key="3">
    <source>
        <dbReference type="Pfam" id="PF01361"/>
    </source>
</evidence>
<dbReference type="EMBL" id="BLAE01000054">
    <property type="protein sequence ID" value="GES14137.1"/>
    <property type="molecule type" value="Genomic_DNA"/>
</dbReference>
<keyword evidence="5" id="KW-1185">Reference proteome</keyword>
<evidence type="ECO:0000256" key="1">
    <source>
        <dbReference type="ARBA" id="ARBA00006723"/>
    </source>
</evidence>
<keyword evidence="2" id="KW-0413">Isomerase</keyword>